<proteinExistence type="predicted"/>
<comment type="caution">
    <text evidence="2">The sequence shown here is derived from an EMBL/GenBank/DDBJ whole genome shotgun (WGS) entry which is preliminary data.</text>
</comment>
<evidence type="ECO:0000313" key="3">
    <source>
        <dbReference type="Proteomes" id="UP000276568"/>
    </source>
</evidence>
<dbReference type="GO" id="GO:0009401">
    <property type="term" value="P:phosphoenolpyruvate-dependent sugar phosphotransferase system"/>
    <property type="evidence" value="ECO:0007669"/>
    <property type="project" value="InterPro"/>
</dbReference>
<dbReference type="OrthoDB" id="5113885at2"/>
<sequence>MFKKHVCRAKIYPGGMEMKTIYTTHVLQVGAQVSSFQNGDFIILFGMDVPDELKAYSYIIDIEKANPIQPGQILMIDGISYRITAIGSEVMDTLQTMGHCTIRFNGATKAQMPGTIYVEKKDVPSLQVGSSIEIEEVDA</sequence>
<dbReference type="GO" id="GO:0016301">
    <property type="term" value="F:kinase activity"/>
    <property type="evidence" value="ECO:0007669"/>
    <property type="project" value="TreeGrafter"/>
</dbReference>
<dbReference type="Proteomes" id="UP000276568">
    <property type="component" value="Unassembled WGS sequence"/>
</dbReference>
<dbReference type="PANTHER" id="PTHR40398:SF1">
    <property type="entry name" value="PTS SYSTEM GLUCITOL_SORBITOL-SPECIFIC EIIA COMPONENT"/>
    <property type="match status" value="1"/>
</dbReference>
<comment type="caution">
    <text evidence="1">Lacks conserved residue(s) required for the propagation of feature annotation.</text>
</comment>
<dbReference type="InterPro" id="IPR036665">
    <property type="entry name" value="PTS_IIA_glucitol/sorbitol_sf"/>
</dbReference>
<reference evidence="2 3" key="1">
    <citation type="submission" date="2018-11" db="EMBL/GenBank/DDBJ databases">
        <title>Clostridium sp. nov., a member of the family Erysipelotrichaceae isolated from pig faeces.</title>
        <authorList>
            <person name="Chang Y.-H."/>
        </authorList>
    </citation>
    <scope>NUCLEOTIDE SEQUENCE [LARGE SCALE GENOMIC DNA]</scope>
    <source>
        <strain evidence="2 3">YH-panp20</strain>
    </source>
</reference>
<dbReference type="EMBL" id="RJQC01000005">
    <property type="protein sequence ID" value="RNM29133.1"/>
    <property type="molecule type" value="Genomic_DNA"/>
</dbReference>
<organism evidence="2 3">
    <name type="scientific">Absicoccus porci</name>
    <dbReference type="NCBI Taxonomy" id="2486576"/>
    <lineage>
        <taxon>Bacteria</taxon>
        <taxon>Bacillati</taxon>
        <taxon>Bacillota</taxon>
        <taxon>Erysipelotrichia</taxon>
        <taxon>Erysipelotrichales</taxon>
        <taxon>Erysipelotrichaceae</taxon>
        <taxon>Absicoccus</taxon>
    </lineage>
</organism>
<keyword evidence="3" id="KW-1185">Reference proteome</keyword>
<dbReference type="Gene3D" id="2.40.33.40">
    <property type="entry name" value="Phosphotransferase system, glucitol/sorbitol-specific IIA component"/>
    <property type="match status" value="1"/>
</dbReference>
<evidence type="ECO:0000313" key="2">
    <source>
        <dbReference type="EMBL" id="RNM29133.1"/>
    </source>
</evidence>
<dbReference type="PROSITE" id="PS51097">
    <property type="entry name" value="PTS_EIIA_TYPE_5"/>
    <property type="match status" value="1"/>
</dbReference>
<dbReference type="PANTHER" id="PTHR40398">
    <property type="entry name" value="PTS SYSTEM GLUCITOL/SORBITOL-SPECIFIC EIIA COMPONENT"/>
    <property type="match status" value="1"/>
</dbReference>
<dbReference type="GO" id="GO:0008982">
    <property type="term" value="F:protein-N(PI)-phosphohistidine-sugar phosphotransferase activity"/>
    <property type="evidence" value="ECO:0007669"/>
    <property type="project" value="InterPro"/>
</dbReference>
<dbReference type="GO" id="GO:0005737">
    <property type="term" value="C:cytoplasm"/>
    <property type="evidence" value="ECO:0007669"/>
    <property type="project" value="InterPro"/>
</dbReference>
<protein>
    <submittedName>
        <fullName evidence="2">PTS sorbitol transporter subunit IIA</fullName>
    </submittedName>
</protein>
<gene>
    <name evidence="2" type="ORF">EDX97_10910</name>
</gene>
<evidence type="ECO:0000256" key="1">
    <source>
        <dbReference type="PROSITE-ProRule" id="PRU00420"/>
    </source>
</evidence>
<dbReference type="Pfam" id="PF03829">
    <property type="entry name" value="PTSIIA_gutA"/>
    <property type="match status" value="1"/>
</dbReference>
<dbReference type="InterPro" id="IPR004716">
    <property type="entry name" value="PTS_IIA_glucitol/sorbitol-sp"/>
</dbReference>
<accession>A0A3N0HWG8</accession>
<dbReference type="SUPFAM" id="SSF141530">
    <property type="entry name" value="PTSIIA/GutA-like"/>
    <property type="match status" value="1"/>
</dbReference>
<name>A0A3N0HWG8_9FIRM</name>
<dbReference type="AlphaFoldDB" id="A0A3N0HWG8"/>